<reference evidence="1" key="1">
    <citation type="journal article" date="2019" name="PLoS Negl. Trop. Dis.">
        <title>Revisiting the worldwide diversity of Leptospira species in the environment.</title>
        <authorList>
            <person name="Vincent A.T."/>
            <person name="Schiettekatte O."/>
            <person name="Bourhy P."/>
            <person name="Veyrier F.J."/>
            <person name="Picardeau M."/>
        </authorList>
    </citation>
    <scope>NUCLEOTIDE SEQUENCE [LARGE SCALE GENOMIC DNA]</scope>
    <source>
        <strain evidence="1">201702454</strain>
    </source>
</reference>
<protein>
    <submittedName>
        <fullName evidence="1">Uncharacterized protein</fullName>
    </submittedName>
</protein>
<sequence length="383" mass="45298">MQRKEFISRISLTALLLSGFRNELKANSKKDESTNSTSEFEIPTYPMDRVSDILSDISSKIYYVNIELEEFLDTFTQELELRFPLKKQKPITSYQKLYFLCLRMEIISELTILILGIWQNLSLRIGLDGYSKEEFFSDSETIKNAMIRFGSENQTYYFSLFLDKGKENHLSTPFQLDLSLPWLGGDQKESIFANFSPMEFIFSLEPAEFSKSMDHRFQMDLYGFLDHTQRSQFQLEGARARWHQYVVRYSYMSDLQYKFETKRELKDTQSSVSPLPIFLRYYGFESAMNTIQERAYHMQSGVYHFLDRQSQQMVVSSLVIMMKNLNLRTNGNQKWMRSLRLENQDGSILSVSTMDLAFQTYKSIEEGIHFLRQERKKYLTREL</sequence>
<comment type="caution">
    <text evidence="1">The sequence shown here is derived from an EMBL/GenBank/DDBJ whole genome shotgun (WGS) entry which is preliminary data.</text>
</comment>
<proteinExistence type="predicted"/>
<name>A0A4V3JQH9_9LEPT</name>
<evidence type="ECO:0000313" key="2">
    <source>
        <dbReference type="Proteomes" id="UP000297609"/>
    </source>
</evidence>
<accession>A0A4V3JQH9</accession>
<evidence type="ECO:0000313" key="1">
    <source>
        <dbReference type="EMBL" id="TGL55824.1"/>
    </source>
</evidence>
<dbReference type="EMBL" id="RQGG01000009">
    <property type="protein sequence ID" value="TGL55824.1"/>
    <property type="molecule type" value="Genomic_DNA"/>
</dbReference>
<dbReference type="RefSeq" id="WP_135617719.1">
    <property type="nucleotide sequence ID" value="NZ_RQGG01000009.1"/>
</dbReference>
<dbReference type="OrthoDB" id="345951at2"/>
<keyword evidence="2" id="KW-1185">Reference proteome</keyword>
<organism evidence="1 2">
    <name type="scientific">Leptospira kemamanensis</name>
    <dbReference type="NCBI Taxonomy" id="2484942"/>
    <lineage>
        <taxon>Bacteria</taxon>
        <taxon>Pseudomonadati</taxon>
        <taxon>Spirochaetota</taxon>
        <taxon>Spirochaetia</taxon>
        <taxon>Leptospirales</taxon>
        <taxon>Leptospiraceae</taxon>
        <taxon>Leptospira</taxon>
    </lineage>
</organism>
<gene>
    <name evidence="1" type="ORF">EHQ59_03300</name>
</gene>
<dbReference type="AlphaFoldDB" id="A0A4V3JQH9"/>
<dbReference type="Proteomes" id="UP000297609">
    <property type="component" value="Unassembled WGS sequence"/>
</dbReference>